<evidence type="ECO:0000259" key="3">
    <source>
        <dbReference type="Pfam" id="PF21302"/>
    </source>
</evidence>
<name>I1CZ65_9PSEU</name>
<evidence type="ECO:0000313" key="5">
    <source>
        <dbReference type="Proteomes" id="UP000005087"/>
    </source>
</evidence>
<proteinExistence type="predicted"/>
<dbReference type="AlphaFoldDB" id="I1CZ65"/>
<dbReference type="EMBL" id="CM001484">
    <property type="protein sequence ID" value="EIE97989.1"/>
    <property type="molecule type" value="Genomic_DNA"/>
</dbReference>
<dbReference type="SUPFAM" id="SSF53335">
    <property type="entry name" value="S-adenosyl-L-methionine-dependent methyltransferases"/>
    <property type="match status" value="1"/>
</dbReference>
<keyword evidence="2" id="KW-0949">S-adenosyl-L-methionine</keyword>
<sequence>MSIEAACCDKSLPVLRTSELGRALRNGYVSAHVEAAWSNRAMPANHSPTLPAPPDPVVAALRCSVCGDRVAREARTLRCPRGHAFDLARQGYVNLLHAKVPKGTADTAEMVAARVAFLGKGFYESLAAALAARARGRMVVDAGAGTGYYLAHVLDALPQATGLALDVSAPALKRAARAHPRLGAAVWNLWRPWPVGEGVAETVLNVFAPRNADEFRRVLVPEGRLLVAGPGPGHLAELAESLSLLDVGADKSERLDAALAAGFTLVERTDVTDHVTLSPDDVRNAVLMGPNAHHLHRNGLGDRLAAVAEAVRVTLSFTVSVYEKRG</sequence>
<evidence type="ECO:0000256" key="2">
    <source>
        <dbReference type="PIRSR" id="PIRSR018249-2"/>
    </source>
</evidence>
<dbReference type="HOGENOM" id="CLU_050931_1_0_11"/>
<dbReference type="Proteomes" id="UP000005087">
    <property type="component" value="Chromosome"/>
</dbReference>
<feature type="binding site" evidence="1">
    <location>
        <position position="83"/>
    </location>
    <ligand>
        <name>Zn(2+)</name>
        <dbReference type="ChEBI" id="CHEBI:29105"/>
    </ligand>
</feature>
<evidence type="ECO:0000256" key="1">
    <source>
        <dbReference type="PIRSR" id="PIRSR018249-1"/>
    </source>
</evidence>
<dbReference type="InterPro" id="IPR029063">
    <property type="entry name" value="SAM-dependent_MTases_sf"/>
</dbReference>
<reference evidence="5" key="2">
    <citation type="submission" date="2012-01" db="EMBL/GenBank/DDBJ databases">
        <title>Noncontiguous Finished sequence of chromosome of Saccharomonospora glauca K62.</title>
        <authorList>
            <consortium name="US DOE Joint Genome Institute"/>
            <person name="Lucas S."/>
            <person name="Han J."/>
            <person name="Lapidus A."/>
            <person name="Cheng J.-F."/>
            <person name="Goodwin L."/>
            <person name="Pitluck S."/>
            <person name="Peters L."/>
            <person name="Mikhailova N."/>
            <person name="Held B."/>
            <person name="Detter J.C."/>
            <person name="Han C."/>
            <person name="Tapia R."/>
            <person name="Land M."/>
            <person name="Hauser L."/>
            <person name="Kyrpides N."/>
            <person name="Ivanova N."/>
            <person name="Pagani I."/>
            <person name="Brambilla E.-M."/>
            <person name="Klenk H.-P."/>
            <person name="Woyke T."/>
        </authorList>
    </citation>
    <scope>NUCLEOTIDE SEQUENCE [LARGE SCALE GENOMIC DNA]</scope>
    <source>
        <strain evidence="5">K62</strain>
    </source>
</reference>
<keyword evidence="5" id="KW-1185">Reference proteome</keyword>
<gene>
    <name evidence="4" type="ORF">SacglDRAFT_01054</name>
</gene>
<dbReference type="PIRSF" id="PIRSF018249">
    <property type="entry name" value="MyrA_prd"/>
    <property type="match status" value="1"/>
</dbReference>
<keyword evidence="1" id="KW-0479">Metal-binding</keyword>
<feature type="binding site" evidence="2">
    <location>
        <begin position="146"/>
        <end position="147"/>
    </location>
    <ligand>
        <name>S-adenosyl-L-methionine</name>
        <dbReference type="ChEBI" id="CHEBI:59789"/>
    </ligand>
</feature>
<dbReference type="GO" id="GO:0008168">
    <property type="term" value="F:methyltransferase activity"/>
    <property type="evidence" value="ECO:0007669"/>
    <property type="project" value="InterPro"/>
</dbReference>
<keyword evidence="1" id="KW-0862">Zinc</keyword>
<dbReference type="GO" id="GO:0046872">
    <property type="term" value="F:metal ion binding"/>
    <property type="evidence" value="ECO:0007669"/>
    <property type="project" value="UniProtKB-KW"/>
</dbReference>
<protein>
    <recommendedName>
        <fullName evidence="3">23S rRNA (guanine(745)-N(1))-methyltransferase N-terminal domain-containing protein</fullName>
    </recommendedName>
</protein>
<feature type="domain" description="23S rRNA (guanine(745)-N(1))-methyltransferase N-terminal" evidence="3">
    <location>
        <begin position="62"/>
        <end position="96"/>
    </location>
</feature>
<feature type="binding site" evidence="2">
    <location>
        <position position="234"/>
    </location>
    <ligand>
        <name>S-adenosyl-L-methionine</name>
        <dbReference type="ChEBI" id="CHEBI:59789"/>
    </ligand>
</feature>
<feature type="binding site" evidence="2">
    <location>
        <position position="123"/>
    </location>
    <ligand>
        <name>S-adenosyl-L-methionine</name>
        <dbReference type="ChEBI" id="CHEBI:59789"/>
    </ligand>
</feature>
<dbReference type="InterPro" id="IPR048647">
    <property type="entry name" value="RlmA_N"/>
</dbReference>
<dbReference type="Pfam" id="PF21302">
    <property type="entry name" value="Zn_ribbon_RlmA"/>
    <property type="match status" value="1"/>
</dbReference>
<reference evidence="4 5" key="1">
    <citation type="submission" date="2011-09" db="EMBL/GenBank/DDBJ databases">
        <authorList>
            <consortium name="US DOE Joint Genome Institute (JGI-PGF)"/>
            <person name="Lucas S."/>
            <person name="Han J."/>
            <person name="Lapidus A."/>
            <person name="Cheng J.-F."/>
            <person name="Goodwin L."/>
            <person name="Pitluck S."/>
            <person name="Peters L."/>
            <person name="Land M.L."/>
            <person name="Hauser L."/>
            <person name="Brambilla E."/>
            <person name="Klenk H.-P."/>
            <person name="Woyke T.J."/>
        </authorList>
    </citation>
    <scope>NUCLEOTIDE SEQUENCE [LARGE SCALE GENOMIC DNA]</scope>
    <source>
        <strain evidence="4 5">K62</strain>
    </source>
</reference>
<dbReference type="STRING" id="928724.SacglDRAFT_01054"/>
<dbReference type="Gene3D" id="3.40.50.150">
    <property type="entry name" value="Vaccinia Virus protein VP39"/>
    <property type="match status" value="1"/>
</dbReference>
<accession>I1CZ65</accession>
<organism evidence="4 5">
    <name type="scientific">Saccharomonospora glauca K62</name>
    <dbReference type="NCBI Taxonomy" id="928724"/>
    <lineage>
        <taxon>Bacteria</taxon>
        <taxon>Bacillati</taxon>
        <taxon>Actinomycetota</taxon>
        <taxon>Actinomycetes</taxon>
        <taxon>Pseudonocardiales</taxon>
        <taxon>Pseudonocardiaceae</taxon>
        <taxon>Saccharomonospora</taxon>
    </lineage>
</organism>
<feature type="binding site" evidence="1">
    <location>
        <position position="79"/>
    </location>
    <ligand>
        <name>Zn(2+)</name>
        <dbReference type="ChEBI" id="CHEBI:29105"/>
    </ligand>
</feature>
<dbReference type="eggNOG" id="COG2226">
    <property type="taxonomic scope" value="Bacteria"/>
</dbReference>
<evidence type="ECO:0000313" key="4">
    <source>
        <dbReference type="EMBL" id="EIE97989.1"/>
    </source>
</evidence>
<dbReference type="CDD" id="cd02440">
    <property type="entry name" value="AdoMet_MTases"/>
    <property type="match status" value="1"/>
</dbReference>
<dbReference type="InterPro" id="IPR016718">
    <property type="entry name" value="rRNA_m1G-MeTrfase_A_prd"/>
</dbReference>